<gene>
    <name evidence="2" type="ORF">comes_06480</name>
</gene>
<evidence type="ECO:0000313" key="3">
    <source>
        <dbReference type="Proteomes" id="UP001145109"/>
    </source>
</evidence>
<dbReference type="RefSeq" id="WP_207642801.1">
    <property type="nucleotide sequence ID" value="NZ_BSCI01000003.1"/>
</dbReference>
<protein>
    <recommendedName>
        <fullName evidence="4">Citrate transporter</fullName>
    </recommendedName>
</protein>
<keyword evidence="1" id="KW-1133">Transmembrane helix</keyword>
<comment type="caution">
    <text evidence="2">The sequence shown here is derived from an EMBL/GenBank/DDBJ whole genome shotgun (WGS) entry which is preliminary data.</text>
</comment>
<dbReference type="EMBL" id="BSCI01000003">
    <property type="protein sequence ID" value="GLG86103.1"/>
    <property type="molecule type" value="Genomic_DNA"/>
</dbReference>
<proteinExistence type="predicted"/>
<reference evidence="2" key="1">
    <citation type="submission" date="2022-09" db="EMBL/GenBank/DDBJ databases">
        <title>Draft genome sequence of Coprococcus comes strain 31264.</title>
        <authorList>
            <person name="Atsushi H."/>
            <person name="Moriya O."/>
            <person name="Mitsuo S."/>
        </authorList>
    </citation>
    <scope>NUCLEOTIDE SEQUENCE</scope>
    <source>
        <strain evidence="2">JCM 31264</strain>
    </source>
</reference>
<keyword evidence="1" id="KW-0472">Membrane</keyword>
<sequence>MHDDRSFCIFDYNVSIRSDVNSRNQEVGQSYGVDALSTALTMVIGKNLALMVSPLVPATYLATGLANVELKDHMKFSIPWYWAISVIMIVIGVILQIIPL</sequence>
<feature type="transmembrane region" description="Helical" evidence="1">
    <location>
        <begin position="48"/>
        <end position="68"/>
    </location>
</feature>
<organism evidence="2 3">
    <name type="scientific">Coprococcus comes</name>
    <dbReference type="NCBI Taxonomy" id="410072"/>
    <lineage>
        <taxon>Bacteria</taxon>
        <taxon>Bacillati</taxon>
        <taxon>Bacillota</taxon>
        <taxon>Clostridia</taxon>
        <taxon>Lachnospirales</taxon>
        <taxon>Lachnospiraceae</taxon>
        <taxon>Coprococcus</taxon>
    </lineage>
</organism>
<dbReference type="Proteomes" id="UP001145109">
    <property type="component" value="Unassembled WGS sequence"/>
</dbReference>
<name>A0AA37QLU2_9FIRM</name>
<keyword evidence="1" id="KW-0812">Transmembrane</keyword>
<reference evidence="2" key="2">
    <citation type="submission" date="2022-11" db="EMBL/GenBank/DDBJ databases">
        <title>Draft genome sequence of Coprococcus comes strain 31264.</title>
        <authorList>
            <person name="Hisatomi A."/>
            <person name="Ohkuma M."/>
            <person name="Sakamoto M."/>
        </authorList>
    </citation>
    <scope>NUCLEOTIDE SEQUENCE</scope>
    <source>
        <strain evidence="2">JCM 31264</strain>
    </source>
</reference>
<accession>A0AA37QLU2</accession>
<evidence type="ECO:0000256" key="1">
    <source>
        <dbReference type="SAM" id="Phobius"/>
    </source>
</evidence>
<dbReference type="AlphaFoldDB" id="A0AA37QLU2"/>
<evidence type="ECO:0000313" key="2">
    <source>
        <dbReference type="EMBL" id="GLG86103.1"/>
    </source>
</evidence>
<feature type="transmembrane region" description="Helical" evidence="1">
    <location>
        <begin position="80"/>
        <end position="98"/>
    </location>
</feature>
<evidence type="ECO:0008006" key="4">
    <source>
        <dbReference type="Google" id="ProtNLM"/>
    </source>
</evidence>